<dbReference type="STRING" id="150121.SAMN06296010_3227"/>
<feature type="domain" description="SseB protein N-terminal" evidence="1">
    <location>
        <begin position="18"/>
        <end position="122"/>
    </location>
</feature>
<organism evidence="2 3">
    <name type="scientific">Agreia pratensis</name>
    <dbReference type="NCBI Taxonomy" id="150121"/>
    <lineage>
        <taxon>Bacteria</taxon>
        <taxon>Bacillati</taxon>
        <taxon>Actinomycetota</taxon>
        <taxon>Actinomycetes</taxon>
        <taxon>Micrococcales</taxon>
        <taxon>Microbacteriaceae</taxon>
        <taxon>Agreia</taxon>
    </lineage>
</organism>
<evidence type="ECO:0000313" key="3">
    <source>
        <dbReference type="Proteomes" id="UP000193244"/>
    </source>
</evidence>
<sequence length="138" mass="14367">MPKRPIPFPRSYVNTAVRDALAAFEAEPSVAGIEKVLSLATAGGLVVDVTGSTPESGPRVRTLTSTDGQLVLPLFTSLAELGLAVPEAERAEVQGTILAGRDALAIVQSADIVAVQFDPGSRQVIVKRSFVDEALGAQ</sequence>
<dbReference type="AlphaFoldDB" id="A0A1X7L4B8"/>
<accession>A0A1X7L4B8</accession>
<dbReference type="Proteomes" id="UP000193244">
    <property type="component" value="Unassembled WGS sequence"/>
</dbReference>
<dbReference type="EMBL" id="FXAY01000007">
    <property type="protein sequence ID" value="SMG47919.1"/>
    <property type="molecule type" value="Genomic_DNA"/>
</dbReference>
<evidence type="ECO:0000313" key="2">
    <source>
        <dbReference type="EMBL" id="SMG47919.1"/>
    </source>
</evidence>
<protein>
    <submittedName>
        <fullName evidence="2">SseB protein N-terminal domain-containing protein</fullName>
    </submittedName>
</protein>
<dbReference type="OrthoDB" id="4978618at2"/>
<evidence type="ECO:0000259" key="1">
    <source>
        <dbReference type="Pfam" id="PF07179"/>
    </source>
</evidence>
<proteinExistence type="predicted"/>
<dbReference type="Pfam" id="PF07179">
    <property type="entry name" value="SseB"/>
    <property type="match status" value="1"/>
</dbReference>
<keyword evidence="3" id="KW-1185">Reference proteome</keyword>
<reference evidence="3" key="1">
    <citation type="submission" date="2017-04" db="EMBL/GenBank/DDBJ databases">
        <authorList>
            <person name="Varghese N."/>
            <person name="Submissions S."/>
        </authorList>
    </citation>
    <scope>NUCLEOTIDE SEQUENCE [LARGE SCALE GENOMIC DNA]</scope>
    <source>
        <strain evidence="3">VKM Ac-2510</strain>
    </source>
</reference>
<name>A0A1X7L4B8_9MICO</name>
<dbReference type="RefSeq" id="WP_085488159.1">
    <property type="nucleotide sequence ID" value="NZ_FXAY01000007.1"/>
</dbReference>
<dbReference type="InterPro" id="IPR009839">
    <property type="entry name" value="SseB_N"/>
</dbReference>
<gene>
    <name evidence="2" type="ORF">SAMN06296010_3227</name>
</gene>